<evidence type="ECO:0000256" key="1">
    <source>
        <dbReference type="SAM" id="MobiDB-lite"/>
    </source>
</evidence>
<evidence type="ECO:0000313" key="3">
    <source>
        <dbReference type="EMBL" id="VVC98844.1"/>
    </source>
</evidence>
<gene>
    <name evidence="3" type="ORF">LSINAPIS_LOCUS9853</name>
</gene>
<feature type="region of interest" description="Disordered" evidence="1">
    <location>
        <begin position="1"/>
        <end position="30"/>
    </location>
</feature>
<dbReference type="SUPFAM" id="SSF140809">
    <property type="entry name" value="Rhabdovirus nucleoprotein-like"/>
    <property type="match status" value="1"/>
</dbReference>
<organism evidence="3 4">
    <name type="scientific">Leptidea sinapis</name>
    <dbReference type="NCBI Taxonomy" id="189913"/>
    <lineage>
        <taxon>Eukaryota</taxon>
        <taxon>Metazoa</taxon>
        <taxon>Ecdysozoa</taxon>
        <taxon>Arthropoda</taxon>
        <taxon>Hexapoda</taxon>
        <taxon>Insecta</taxon>
        <taxon>Pterygota</taxon>
        <taxon>Neoptera</taxon>
        <taxon>Endopterygota</taxon>
        <taxon>Lepidoptera</taxon>
        <taxon>Glossata</taxon>
        <taxon>Ditrysia</taxon>
        <taxon>Papilionoidea</taxon>
        <taxon>Pieridae</taxon>
        <taxon>Dismorphiinae</taxon>
        <taxon>Leptidea</taxon>
    </lineage>
</organism>
<reference evidence="3 4" key="1">
    <citation type="submission" date="2017-07" db="EMBL/GenBank/DDBJ databases">
        <authorList>
            <person name="Talla V."/>
            <person name="Backstrom N."/>
        </authorList>
    </citation>
    <scope>NUCLEOTIDE SEQUENCE [LARGE SCALE GENOMIC DNA]</scope>
</reference>
<dbReference type="Proteomes" id="UP000324832">
    <property type="component" value="Unassembled WGS sequence"/>
</dbReference>
<accession>A0A5E4QLR0</accession>
<dbReference type="InterPro" id="IPR000448">
    <property type="entry name" value="Rhabdo_ncapsid"/>
</dbReference>
<name>A0A5E4QLR0_9NEOP</name>
<protein>
    <recommendedName>
        <fullName evidence="2">Rhabdovirus nucleocapsid domain-containing protein</fullName>
    </recommendedName>
</protein>
<evidence type="ECO:0000259" key="2">
    <source>
        <dbReference type="Pfam" id="PF00945"/>
    </source>
</evidence>
<dbReference type="Pfam" id="PF00945">
    <property type="entry name" value="Rhabdo_ncap"/>
    <property type="match status" value="1"/>
</dbReference>
<sequence>MTSLLSSFRREKGKEKKSKRTGKGTSDTYTSGWFAYNALKFLVDRNTPRKRKNTSHPGVKPVLSIETVCKGIEQARKALRKGIQDNDIDVDVAKTFLYFYAKKVKGKLDDDWMSYSLTIGIRVTEVTPLDIIQEDY</sequence>
<dbReference type="EMBL" id="FZQP02003823">
    <property type="protein sequence ID" value="VVC98844.1"/>
    <property type="molecule type" value="Genomic_DNA"/>
</dbReference>
<proteinExistence type="predicted"/>
<dbReference type="InterPro" id="IPR035961">
    <property type="entry name" value="Rhabdovirus_nucleoprotein-like"/>
</dbReference>
<feature type="domain" description="Rhabdovirus nucleocapsid" evidence="2">
    <location>
        <begin position="61"/>
        <end position="132"/>
    </location>
</feature>
<dbReference type="Gene3D" id="1.10.3570.10">
    <property type="entry name" value="Rhabdovirus nucleocapsid protein like domain"/>
    <property type="match status" value="1"/>
</dbReference>
<evidence type="ECO:0000313" key="4">
    <source>
        <dbReference type="Proteomes" id="UP000324832"/>
    </source>
</evidence>
<dbReference type="InterPro" id="IPR023330">
    <property type="entry name" value="Rhabdovirus_ncapsid_N"/>
</dbReference>
<dbReference type="AlphaFoldDB" id="A0A5E4QLR0"/>
<keyword evidence="4" id="KW-1185">Reference proteome</keyword>